<dbReference type="SUPFAM" id="SSF48264">
    <property type="entry name" value="Cytochrome P450"/>
    <property type="match status" value="1"/>
</dbReference>
<accession>K5VGK0</accession>
<dbReference type="InterPro" id="IPR036396">
    <property type="entry name" value="Cyt_P450_sf"/>
</dbReference>
<dbReference type="GeneID" id="18911579"/>
<dbReference type="Proteomes" id="UP000008370">
    <property type="component" value="Unassembled WGS sequence"/>
</dbReference>
<dbReference type="KEGG" id="pco:PHACADRAFT_203255"/>
<dbReference type="EMBL" id="JH931442">
    <property type="protein sequence ID" value="EKM48097.1"/>
    <property type="molecule type" value="Genomic_DNA"/>
</dbReference>
<dbReference type="AlphaFoldDB" id="K5VGK0"/>
<dbReference type="HOGENOM" id="CLU_2622812_0_0_1"/>
<sequence length="81" mass="9008">MTTPTPSPRDPCVWGEDVQKLRTERMLDGRGAPGTRAPVVDCPSRTLCLSFAWQEAQVTLIYLIQCFTFSMHDPCPPEALA</sequence>
<gene>
    <name evidence="2" type="ORF">PHACADRAFT_201153</name>
    <name evidence="1" type="ORF">PHACADRAFT_203255</name>
</gene>
<dbReference type="RefSeq" id="XP_007401496.1">
    <property type="nucleotide sequence ID" value="XM_007401434.1"/>
</dbReference>
<dbReference type="OrthoDB" id="1470350at2759"/>
<dbReference type="Gene3D" id="1.10.630.10">
    <property type="entry name" value="Cytochrome P450"/>
    <property type="match status" value="1"/>
</dbReference>
<dbReference type="RefSeq" id="XP_007403350.1">
    <property type="nucleotide sequence ID" value="XM_007403288.1"/>
</dbReference>
<keyword evidence="3" id="KW-1185">Reference proteome</keyword>
<evidence type="ECO:0000313" key="1">
    <source>
        <dbReference type="EMBL" id="EKM48097.1"/>
    </source>
</evidence>
<protein>
    <submittedName>
        <fullName evidence="2">Uncharacterized protein</fullName>
    </submittedName>
</protein>
<dbReference type="GO" id="GO:0004497">
    <property type="term" value="F:monooxygenase activity"/>
    <property type="evidence" value="ECO:0007669"/>
    <property type="project" value="InterPro"/>
</dbReference>
<dbReference type="InParanoid" id="K5VGK0"/>
<evidence type="ECO:0000313" key="2">
    <source>
        <dbReference type="EMBL" id="EKM50313.1"/>
    </source>
</evidence>
<proteinExistence type="predicted"/>
<dbReference type="EMBL" id="JH930479">
    <property type="protein sequence ID" value="EKM50313.1"/>
    <property type="molecule type" value="Genomic_DNA"/>
</dbReference>
<dbReference type="GO" id="GO:0005506">
    <property type="term" value="F:iron ion binding"/>
    <property type="evidence" value="ECO:0007669"/>
    <property type="project" value="InterPro"/>
</dbReference>
<dbReference type="KEGG" id="pco:PHACADRAFT_201153"/>
<dbReference type="GO" id="GO:0020037">
    <property type="term" value="F:heme binding"/>
    <property type="evidence" value="ECO:0007669"/>
    <property type="project" value="InterPro"/>
</dbReference>
<name>K5VGK0_PHACS</name>
<dbReference type="GeneID" id="18912116"/>
<reference evidence="2 3" key="1">
    <citation type="journal article" date="2012" name="BMC Genomics">
        <title>Comparative genomics of the white-rot fungi, Phanerochaete carnosa and P. chrysosporium, to elucidate the genetic basis of the distinct wood types they colonize.</title>
        <authorList>
            <person name="Suzuki H."/>
            <person name="MacDonald J."/>
            <person name="Syed K."/>
            <person name="Salamov A."/>
            <person name="Hori C."/>
            <person name="Aerts A."/>
            <person name="Henrissat B."/>
            <person name="Wiebenga A."/>
            <person name="vanKuyk P.A."/>
            <person name="Barry K."/>
            <person name="Lindquist E."/>
            <person name="LaButti K."/>
            <person name="Lapidus A."/>
            <person name="Lucas S."/>
            <person name="Coutinho P."/>
            <person name="Gong Y."/>
            <person name="Samejima M."/>
            <person name="Mahadevan R."/>
            <person name="Abou-Zaid M."/>
            <person name="de Vries R.P."/>
            <person name="Igarashi K."/>
            <person name="Yadav J.S."/>
            <person name="Grigoriev I.V."/>
            <person name="Master E.R."/>
        </authorList>
    </citation>
    <scope>NUCLEOTIDE SEQUENCE [LARGE SCALE GENOMIC DNA]</scope>
    <source>
        <strain evidence="2 3">HHB-10118-sp</strain>
    </source>
</reference>
<evidence type="ECO:0000313" key="3">
    <source>
        <dbReference type="Proteomes" id="UP000008370"/>
    </source>
</evidence>
<organism evidence="2 3">
    <name type="scientific">Phanerochaete carnosa (strain HHB-10118-sp)</name>
    <name type="common">White-rot fungus</name>
    <name type="synonym">Peniophora carnosa</name>
    <dbReference type="NCBI Taxonomy" id="650164"/>
    <lineage>
        <taxon>Eukaryota</taxon>
        <taxon>Fungi</taxon>
        <taxon>Dikarya</taxon>
        <taxon>Basidiomycota</taxon>
        <taxon>Agaricomycotina</taxon>
        <taxon>Agaricomycetes</taxon>
        <taxon>Polyporales</taxon>
        <taxon>Phanerochaetaceae</taxon>
        <taxon>Phanerochaete</taxon>
    </lineage>
</organism>
<dbReference type="GO" id="GO:0016705">
    <property type="term" value="F:oxidoreductase activity, acting on paired donors, with incorporation or reduction of molecular oxygen"/>
    <property type="evidence" value="ECO:0007669"/>
    <property type="project" value="InterPro"/>
</dbReference>